<feature type="chain" id="PRO_5037823626" evidence="4">
    <location>
        <begin position="22"/>
        <end position="865"/>
    </location>
</feature>
<evidence type="ECO:0000256" key="1">
    <source>
        <dbReference type="ARBA" id="ARBA00022460"/>
    </source>
</evidence>
<accession>A0A979FPE7</accession>
<gene>
    <name evidence="6" type="primary">LOC108679723</name>
</gene>
<dbReference type="PANTHER" id="PTHR12236:SF79">
    <property type="entry name" value="CUTICULAR PROTEIN 50CB-RELATED"/>
    <property type="match status" value="1"/>
</dbReference>
<dbReference type="PROSITE" id="PS00233">
    <property type="entry name" value="CHIT_BIND_RR_1"/>
    <property type="match status" value="1"/>
</dbReference>
<evidence type="ECO:0000313" key="6">
    <source>
        <dbReference type="RefSeq" id="XP_047738961.1"/>
    </source>
</evidence>
<dbReference type="InterPro" id="IPR000618">
    <property type="entry name" value="Insect_cuticle"/>
</dbReference>
<keyword evidence="5" id="KW-1185">Reference proteome</keyword>
<evidence type="ECO:0000256" key="4">
    <source>
        <dbReference type="SAM" id="SignalP"/>
    </source>
</evidence>
<protein>
    <submittedName>
        <fullName evidence="6">Uncharacterized protein LOC108679723</fullName>
    </submittedName>
</protein>
<keyword evidence="1 2" id="KW-0193">Cuticle</keyword>
<dbReference type="GO" id="GO:0042302">
    <property type="term" value="F:structural constituent of cuticle"/>
    <property type="evidence" value="ECO:0007669"/>
    <property type="project" value="UniProtKB-UniRule"/>
</dbReference>
<dbReference type="Proteomes" id="UP000694843">
    <property type="component" value="Unplaced"/>
</dbReference>
<dbReference type="InterPro" id="IPR031311">
    <property type="entry name" value="CHIT_BIND_RR_consensus"/>
</dbReference>
<dbReference type="KEGG" id="hazt:108679723"/>
<dbReference type="GO" id="GO:0005615">
    <property type="term" value="C:extracellular space"/>
    <property type="evidence" value="ECO:0007669"/>
    <property type="project" value="TreeGrafter"/>
</dbReference>
<feature type="compositionally biased region" description="Basic and acidic residues" evidence="3">
    <location>
        <begin position="820"/>
        <end position="831"/>
    </location>
</feature>
<organism evidence="5 6">
    <name type="scientific">Hyalella azteca</name>
    <name type="common">Amphipod</name>
    <dbReference type="NCBI Taxonomy" id="294128"/>
    <lineage>
        <taxon>Eukaryota</taxon>
        <taxon>Metazoa</taxon>
        <taxon>Ecdysozoa</taxon>
        <taxon>Arthropoda</taxon>
        <taxon>Crustacea</taxon>
        <taxon>Multicrustacea</taxon>
        <taxon>Malacostraca</taxon>
        <taxon>Eumalacostraca</taxon>
        <taxon>Peracarida</taxon>
        <taxon>Amphipoda</taxon>
        <taxon>Senticaudata</taxon>
        <taxon>Talitrida</taxon>
        <taxon>Talitroidea</taxon>
        <taxon>Hyalellidae</taxon>
        <taxon>Hyalella</taxon>
    </lineage>
</organism>
<reference evidence="6" key="1">
    <citation type="submission" date="2025-08" db="UniProtKB">
        <authorList>
            <consortium name="RefSeq"/>
        </authorList>
    </citation>
    <scope>IDENTIFICATION</scope>
    <source>
        <tissue evidence="6">Whole organism</tissue>
    </source>
</reference>
<dbReference type="PANTHER" id="PTHR12236">
    <property type="entry name" value="STRUCTURAL CONTITUENT OF CUTICLE"/>
    <property type="match status" value="1"/>
</dbReference>
<dbReference type="AlphaFoldDB" id="A0A979FPE7"/>
<evidence type="ECO:0000256" key="3">
    <source>
        <dbReference type="SAM" id="MobiDB-lite"/>
    </source>
</evidence>
<keyword evidence="4" id="KW-0732">Signal</keyword>
<dbReference type="Pfam" id="PF00379">
    <property type="entry name" value="Chitin_bind_4"/>
    <property type="match status" value="1"/>
</dbReference>
<feature type="region of interest" description="Disordered" evidence="3">
    <location>
        <begin position="762"/>
        <end position="865"/>
    </location>
</feature>
<proteinExistence type="predicted"/>
<feature type="signal peptide" evidence="4">
    <location>
        <begin position="1"/>
        <end position="21"/>
    </location>
</feature>
<dbReference type="PROSITE" id="PS51155">
    <property type="entry name" value="CHIT_BIND_RR_2"/>
    <property type="match status" value="1"/>
</dbReference>
<feature type="compositionally biased region" description="Basic and acidic residues" evidence="3">
    <location>
        <begin position="854"/>
        <end position="865"/>
    </location>
</feature>
<dbReference type="GeneID" id="108679723"/>
<dbReference type="OrthoDB" id="6423516at2759"/>
<evidence type="ECO:0000313" key="5">
    <source>
        <dbReference type="Proteomes" id="UP000694843"/>
    </source>
</evidence>
<feature type="compositionally biased region" description="Polar residues" evidence="3">
    <location>
        <begin position="788"/>
        <end position="804"/>
    </location>
</feature>
<name>A0A979FPE7_HYAAZ</name>
<dbReference type="InterPro" id="IPR051217">
    <property type="entry name" value="Insect_Cuticle_Struc_Prot"/>
</dbReference>
<dbReference type="GO" id="GO:0031012">
    <property type="term" value="C:extracellular matrix"/>
    <property type="evidence" value="ECO:0007669"/>
    <property type="project" value="TreeGrafter"/>
</dbReference>
<feature type="compositionally biased region" description="Basic and acidic residues" evidence="3">
    <location>
        <begin position="762"/>
        <end position="776"/>
    </location>
</feature>
<dbReference type="RefSeq" id="XP_047738961.1">
    <property type="nucleotide sequence ID" value="XM_047883005.1"/>
</dbReference>
<sequence>MGDNGRLRCQLLLLLLVAASAQQPTPSQDRGYAFEYGVRDEGSGTAYAHTEFRDGHVTTGQYTVHLPDGRIQTVKYTADQNGYRATVSYDGLAHHPDKIINEPSRTVNFPPILAGRPIPVVGAAVLNRPSTIPSHATRHNFEQSREVLGSAGRDSVAAVQAPVTVHKPPTSIETIPIVPQTNYADYDDSVPISDDNYQETAHRHLQPLPQLPGSYANTSSTFRGDGGVTSAQSQQFTGATSFERHAHPASQENRFSHSISESGRYHPLTAASHQHQDLFRPSGRFPSISLPSGRHPSVQLSRKRIPVVPFTADGIPVVPPTAESAPLVPPQASGVPVVPTVPFPPSDYQQTLPLYSIPFQSHSGSVENSVSPPFTPHSRYQYPLSYHSFPEKQPRPLNFVDQGSFSKPHELPSQGEQNFNRVQQPFGVNSHDSFATTKYKNFNDFYKLPSSSLVKQPRKFPPNTYIPSALDPLSPQHGFGSSQPTASPYGFPGFQYGTPNGGHLLTNIEGDSRPFVSNNILTNSFDKFPNQFGQITNLNDFPNLFSNHQSQQIPGDSNPFSGPITAGLPHRQNSTYSVEGRPTPQPFIVSNYVTNSPFLAQQHLPDQRWPVSGNQFNQNLIFKPINEINLKHFKKPFIIDPDASVFHNEPSVIVDYSRRASSYGGGSNTVGLAAPYVVVGGTYSPNPASKFSSGFGHVINPNSFAAHGIAPPDAADAGNVRLSPGFLPPHLAKLHGNAEEIRTSPTPEPVQLKLSPRRNLDIDGIDRKNLPLRDLPHTFGEGSPHNFFPNSLGKSLSSGEQIETASKDDLNSPSLNNDNDETKFEDFAAGKDKRKKSRNESKPKDLQVSIESSSKIESRPVIRNG</sequence>
<evidence type="ECO:0000256" key="2">
    <source>
        <dbReference type="PROSITE-ProRule" id="PRU00497"/>
    </source>
</evidence>